<dbReference type="SUPFAM" id="SSF49599">
    <property type="entry name" value="TRAF domain-like"/>
    <property type="match status" value="1"/>
</dbReference>
<dbReference type="InterPro" id="IPR056423">
    <property type="entry name" value="BACK_BPM_SPOP"/>
</dbReference>
<comment type="similarity">
    <text evidence="2">Belongs to the Tdpoz family.</text>
</comment>
<dbReference type="HOGENOM" id="CLU_004253_2_0_1"/>
<dbReference type="PROSITE" id="PS50097">
    <property type="entry name" value="BTB"/>
    <property type="match status" value="1"/>
</dbReference>
<dbReference type="GO" id="GO:0016567">
    <property type="term" value="P:protein ubiquitination"/>
    <property type="evidence" value="ECO:0007669"/>
    <property type="project" value="InterPro"/>
</dbReference>
<reference evidence="6" key="2">
    <citation type="submission" date="2013-12" db="EMBL/GenBank/DDBJ databases">
        <authorList>
            <person name="Yu Y."/>
            <person name="Lee S."/>
            <person name="de Baynast K."/>
            <person name="Wissotski M."/>
            <person name="Liu L."/>
            <person name="Talag J."/>
            <person name="Goicoechea J."/>
            <person name="Angelova A."/>
            <person name="Jetty R."/>
            <person name="Kudrna D."/>
            <person name="Golser W."/>
            <person name="Rivera L."/>
            <person name="Zhang J."/>
            <person name="Wing R."/>
        </authorList>
    </citation>
    <scope>NUCLEOTIDE SEQUENCE</scope>
</reference>
<evidence type="ECO:0000259" key="3">
    <source>
        <dbReference type="PROSITE" id="PS50097"/>
    </source>
</evidence>
<evidence type="ECO:0000313" key="6">
    <source>
        <dbReference type="Proteomes" id="UP000032180"/>
    </source>
</evidence>
<dbReference type="eggNOG" id="KOG1987">
    <property type="taxonomic scope" value="Eukaryota"/>
</dbReference>
<dbReference type="PANTHER" id="PTHR26379:SF268">
    <property type="entry name" value="OS08G0406500 PROTEIN"/>
    <property type="match status" value="1"/>
</dbReference>
<feature type="domain" description="BTB" evidence="3">
    <location>
        <begin position="141"/>
        <end position="207"/>
    </location>
</feature>
<dbReference type="Gramene" id="LPERR08G11730.1">
    <property type="protein sequence ID" value="LPERR08G11730.1"/>
    <property type="gene ID" value="LPERR08G11730"/>
</dbReference>
<protein>
    <recommendedName>
        <fullName evidence="7">BTB domain-containing protein</fullName>
    </recommendedName>
</protein>
<organism evidence="5 6">
    <name type="scientific">Leersia perrieri</name>
    <dbReference type="NCBI Taxonomy" id="77586"/>
    <lineage>
        <taxon>Eukaryota</taxon>
        <taxon>Viridiplantae</taxon>
        <taxon>Streptophyta</taxon>
        <taxon>Embryophyta</taxon>
        <taxon>Tracheophyta</taxon>
        <taxon>Spermatophyta</taxon>
        <taxon>Magnoliopsida</taxon>
        <taxon>Liliopsida</taxon>
        <taxon>Poales</taxon>
        <taxon>Poaceae</taxon>
        <taxon>BOP clade</taxon>
        <taxon>Oryzoideae</taxon>
        <taxon>Oryzeae</taxon>
        <taxon>Oryzinae</taxon>
        <taxon>Leersia</taxon>
    </lineage>
</organism>
<dbReference type="Gene3D" id="2.60.210.10">
    <property type="entry name" value="Apoptosis, Tumor Necrosis Factor Receptor Associated Protein 2, Chain A"/>
    <property type="match status" value="1"/>
</dbReference>
<evidence type="ECO:0008006" key="7">
    <source>
        <dbReference type="Google" id="ProtNLM"/>
    </source>
</evidence>
<dbReference type="SMART" id="SM00225">
    <property type="entry name" value="BTB"/>
    <property type="match status" value="1"/>
</dbReference>
<keyword evidence="6" id="KW-1185">Reference proteome</keyword>
<dbReference type="InterPro" id="IPR002083">
    <property type="entry name" value="MATH/TRAF_dom"/>
</dbReference>
<dbReference type="InterPro" id="IPR045005">
    <property type="entry name" value="BPM1-6"/>
</dbReference>
<dbReference type="PANTHER" id="PTHR26379">
    <property type="entry name" value="BTB/POZ AND MATH DOMAIN-CONTAINING PROTEIN 1"/>
    <property type="match status" value="1"/>
</dbReference>
<comment type="pathway">
    <text evidence="1">Protein modification; protein ubiquitination.</text>
</comment>
<evidence type="ECO:0000256" key="1">
    <source>
        <dbReference type="ARBA" id="ARBA00004906"/>
    </source>
</evidence>
<dbReference type="STRING" id="77586.A0A0D9X7Q5"/>
<name>A0A0D9X7Q5_9ORYZ</name>
<dbReference type="EnsemblPlants" id="LPERR08G11730.1">
    <property type="protein sequence ID" value="LPERR08G11730.1"/>
    <property type="gene ID" value="LPERR08G11730"/>
</dbReference>
<sequence>MSTHSTELVSGTHQFTVAGYSLQKRKGVGHFIRSNSFKVGGYNWAIRFYPAGVTGGEGYVAMYLELMETTAVAKVTVKSTFTIGSSLPFRGWDDFTSSSKSWGYRKFMKIDEVESRYLINDCVTLYCQVEIVQEKKTGATAGCSITVKQSEYHAHKVVLAARSPVFRAQFFGAMAMASVDGDRHVRIHDMKPAVFEAVLHFVYTDTLPPVGEAGFRLSGRGHLAKLKELVAGGLSMKDRRVMVGEWLAAADRYDLERMRLLCEDMLCKTIDVANAATTLQLADRHHCPQLKASCIKYLIFPGMMAAVVSTEGFREFKAAACSSLLAEVLEKTATDKNKWYYSI</sequence>
<dbReference type="Proteomes" id="UP000032180">
    <property type="component" value="Chromosome 8"/>
</dbReference>
<proteinExistence type="inferred from homology"/>
<dbReference type="InterPro" id="IPR000210">
    <property type="entry name" value="BTB/POZ_dom"/>
</dbReference>
<dbReference type="Pfam" id="PF00651">
    <property type="entry name" value="BTB"/>
    <property type="match status" value="1"/>
</dbReference>
<dbReference type="Pfam" id="PF24570">
    <property type="entry name" value="BACK_BPM_SPOP"/>
    <property type="match status" value="1"/>
</dbReference>
<evidence type="ECO:0000256" key="2">
    <source>
        <dbReference type="ARBA" id="ARBA00010846"/>
    </source>
</evidence>
<reference evidence="5" key="3">
    <citation type="submission" date="2015-04" db="UniProtKB">
        <authorList>
            <consortium name="EnsemblPlants"/>
        </authorList>
    </citation>
    <scope>IDENTIFICATION</scope>
</reference>
<accession>A0A0D9X7Q5</accession>
<evidence type="ECO:0000259" key="4">
    <source>
        <dbReference type="PROSITE" id="PS50144"/>
    </source>
</evidence>
<evidence type="ECO:0000313" key="5">
    <source>
        <dbReference type="EnsemblPlants" id="LPERR08G11730.1"/>
    </source>
</evidence>
<dbReference type="Pfam" id="PF22486">
    <property type="entry name" value="MATH_2"/>
    <property type="match status" value="1"/>
</dbReference>
<dbReference type="CDD" id="cd00121">
    <property type="entry name" value="MATH"/>
    <property type="match status" value="1"/>
</dbReference>
<reference evidence="5 6" key="1">
    <citation type="submission" date="2012-08" db="EMBL/GenBank/DDBJ databases">
        <title>Oryza genome evolution.</title>
        <authorList>
            <person name="Wing R.A."/>
        </authorList>
    </citation>
    <scope>NUCLEOTIDE SEQUENCE</scope>
</reference>
<dbReference type="AlphaFoldDB" id="A0A0D9X7Q5"/>
<dbReference type="SUPFAM" id="SSF54695">
    <property type="entry name" value="POZ domain"/>
    <property type="match status" value="1"/>
</dbReference>
<dbReference type="Gene3D" id="1.25.40.420">
    <property type="match status" value="1"/>
</dbReference>
<dbReference type="Gene3D" id="3.30.710.10">
    <property type="entry name" value="Potassium Channel Kv1.1, Chain A"/>
    <property type="match status" value="1"/>
</dbReference>
<feature type="domain" description="MATH" evidence="4">
    <location>
        <begin position="10"/>
        <end position="129"/>
    </location>
</feature>
<dbReference type="InterPro" id="IPR008974">
    <property type="entry name" value="TRAF-like"/>
</dbReference>
<dbReference type="PROSITE" id="PS50144">
    <property type="entry name" value="MATH"/>
    <property type="match status" value="1"/>
</dbReference>
<dbReference type="InterPro" id="IPR011333">
    <property type="entry name" value="SKP1/BTB/POZ_sf"/>
</dbReference>